<dbReference type="InterPro" id="IPR003313">
    <property type="entry name" value="AraC-bd"/>
</dbReference>
<dbReference type="PANTHER" id="PTHR43280">
    <property type="entry name" value="ARAC-FAMILY TRANSCRIPTIONAL REGULATOR"/>
    <property type="match status" value="1"/>
</dbReference>
<dbReference type="SUPFAM" id="SSF51182">
    <property type="entry name" value="RmlC-like cupins"/>
    <property type="match status" value="1"/>
</dbReference>
<name>A0ABS3RDY2_9ACTN</name>
<gene>
    <name evidence="5" type="ORF">J4557_41840</name>
</gene>
<dbReference type="SMART" id="SM00342">
    <property type="entry name" value="HTH_ARAC"/>
    <property type="match status" value="1"/>
</dbReference>
<dbReference type="PROSITE" id="PS01124">
    <property type="entry name" value="HTH_ARAC_FAMILY_2"/>
    <property type="match status" value="1"/>
</dbReference>
<comment type="caution">
    <text evidence="5">The sequence shown here is derived from an EMBL/GenBank/DDBJ whole genome shotgun (WGS) entry which is preliminary data.</text>
</comment>
<evidence type="ECO:0000313" key="5">
    <source>
        <dbReference type="EMBL" id="MBO2444082.1"/>
    </source>
</evidence>
<keyword evidence="2" id="KW-0238">DNA-binding</keyword>
<evidence type="ECO:0000256" key="1">
    <source>
        <dbReference type="ARBA" id="ARBA00023015"/>
    </source>
</evidence>
<dbReference type="InterPro" id="IPR014710">
    <property type="entry name" value="RmlC-like_jellyroll"/>
</dbReference>
<evidence type="ECO:0000256" key="2">
    <source>
        <dbReference type="ARBA" id="ARBA00023125"/>
    </source>
</evidence>
<feature type="domain" description="HTH araC/xylS-type" evidence="4">
    <location>
        <begin position="182"/>
        <end position="280"/>
    </location>
</feature>
<dbReference type="InterPro" id="IPR018060">
    <property type="entry name" value="HTH_AraC"/>
</dbReference>
<dbReference type="SUPFAM" id="SSF46689">
    <property type="entry name" value="Homeodomain-like"/>
    <property type="match status" value="1"/>
</dbReference>
<organism evidence="5 6">
    <name type="scientific">Actinomadura nitritigenes</name>
    <dbReference type="NCBI Taxonomy" id="134602"/>
    <lineage>
        <taxon>Bacteria</taxon>
        <taxon>Bacillati</taxon>
        <taxon>Actinomycetota</taxon>
        <taxon>Actinomycetes</taxon>
        <taxon>Streptosporangiales</taxon>
        <taxon>Thermomonosporaceae</taxon>
        <taxon>Actinomadura</taxon>
    </lineage>
</organism>
<accession>A0ABS3RDY2</accession>
<dbReference type="Gene3D" id="2.60.120.10">
    <property type="entry name" value="Jelly Rolls"/>
    <property type="match status" value="1"/>
</dbReference>
<evidence type="ECO:0000313" key="6">
    <source>
        <dbReference type="Proteomes" id="UP000666915"/>
    </source>
</evidence>
<reference evidence="5 6" key="1">
    <citation type="submission" date="2021-03" db="EMBL/GenBank/DDBJ databases">
        <authorList>
            <person name="Kanchanasin P."/>
            <person name="Saeng-In P."/>
            <person name="Phongsopitanun W."/>
            <person name="Yuki M."/>
            <person name="Kudo T."/>
            <person name="Ohkuma M."/>
            <person name="Tanasupawat S."/>
        </authorList>
    </citation>
    <scope>NUCLEOTIDE SEQUENCE [LARGE SCALE GENOMIC DNA]</scope>
    <source>
        <strain evidence="5 6">L46</strain>
    </source>
</reference>
<dbReference type="EMBL" id="JAGEOK010000041">
    <property type="protein sequence ID" value="MBO2444082.1"/>
    <property type="molecule type" value="Genomic_DNA"/>
</dbReference>
<dbReference type="InterPro" id="IPR009057">
    <property type="entry name" value="Homeodomain-like_sf"/>
</dbReference>
<dbReference type="Proteomes" id="UP000666915">
    <property type="component" value="Unassembled WGS sequence"/>
</dbReference>
<evidence type="ECO:0000256" key="3">
    <source>
        <dbReference type="ARBA" id="ARBA00023163"/>
    </source>
</evidence>
<evidence type="ECO:0000259" key="4">
    <source>
        <dbReference type="PROSITE" id="PS01124"/>
    </source>
</evidence>
<dbReference type="Pfam" id="PF12833">
    <property type="entry name" value="HTH_18"/>
    <property type="match status" value="1"/>
</dbReference>
<keyword evidence="6" id="KW-1185">Reference proteome</keyword>
<dbReference type="PANTHER" id="PTHR43280:SF32">
    <property type="entry name" value="TRANSCRIPTIONAL REGULATORY PROTEIN"/>
    <property type="match status" value="1"/>
</dbReference>
<keyword evidence="3" id="KW-0804">Transcription</keyword>
<protein>
    <submittedName>
        <fullName evidence="5">Helix-turn-helix domain-containing protein</fullName>
    </submittedName>
</protein>
<keyword evidence="1" id="KW-0805">Transcription regulation</keyword>
<sequence length="300" mass="32578">MVKNGQHASIRTLRYEAGDAADGGVEVITFSQLRAMPAGSELPPLQRADFHVLAIVGEGRGAATVDFVHHHLEPGTIVWIRPGRVHRWDDIADVGGTLVLFRPESVPHGSPGAEPFGPVAWRQPGRPALVRLAADHLRREYDASRARPMPGGTKILRALLEVLLLRAAECAPPPPAGREAFTAYATAVEAHFATSREVAWYARRLGYSPRTLSRATQEATGRSAKRFLDERVVLEAKRLLAHTGITVAECARRTGFDDTANFSKFFRARAGLAPCAFATRARTPATNAPPTAERNGADFL</sequence>
<dbReference type="InterPro" id="IPR011051">
    <property type="entry name" value="RmlC_Cupin_sf"/>
</dbReference>
<dbReference type="Gene3D" id="1.10.10.60">
    <property type="entry name" value="Homeodomain-like"/>
    <property type="match status" value="1"/>
</dbReference>
<dbReference type="RefSeq" id="WP_208272385.1">
    <property type="nucleotide sequence ID" value="NZ_BAAAGM010000063.1"/>
</dbReference>
<proteinExistence type="predicted"/>
<dbReference type="Pfam" id="PF02311">
    <property type="entry name" value="AraC_binding"/>
    <property type="match status" value="1"/>
</dbReference>